<protein>
    <submittedName>
        <fullName evidence="3">Uncharacterized protein</fullName>
    </submittedName>
</protein>
<reference evidence="3" key="1">
    <citation type="submission" date="2023-07" db="EMBL/GenBank/DDBJ databases">
        <authorList>
            <consortium name="AG Swart"/>
            <person name="Singh M."/>
            <person name="Singh A."/>
            <person name="Seah K."/>
            <person name="Emmerich C."/>
        </authorList>
    </citation>
    <scope>NUCLEOTIDE SEQUENCE</scope>
    <source>
        <strain evidence="3">DP1</strain>
    </source>
</reference>
<feature type="transmembrane region" description="Helical" evidence="2">
    <location>
        <begin position="26"/>
        <end position="47"/>
    </location>
</feature>
<feature type="region of interest" description="Disordered" evidence="1">
    <location>
        <begin position="94"/>
        <end position="119"/>
    </location>
</feature>
<accession>A0AAD1UAT1</accession>
<dbReference type="Proteomes" id="UP001295684">
    <property type="component" value="Unassembled WGS sequence"/>
</dbReference>
<keyword evidence="2" id="KW-0812">Transmembrane</keyword>
<proteinExistence type="predicted"/>
<keyword evidence="4" id="KW-1185">Reference proteome</keyword>
<gene>
    <name evidence="3" type="ORF">ECRASSUSDP1_LOCUS5187</name>
</gene>
<dbReference type="AlphaFoldDB" id="A0AAD1UAT1"/>
<organism evidence="3 4">
    <name type="scientific">Euplotes crassus</name>
    <dbReference type="NCBI Taxonomy" id="5936"/>
    <lineage>
        <taxon>Eukaryota</taxon>
        <taxon>Sar</taxon>
        <taxon>Alveolata</taxon>
        <taxon>Ciliophora</taxon>
        <taxon>Intramacronucleata</taxon>
        <taxon>Spirotrichea</taxon>
        <taxon>Hypotrichia</taxon>
        <taxon>Euplotida</taxon>
        <taxon>Euplotidae</taxon>
        <taxon>Moneuplotes</taxon>
    </lineage>
</organism>
<sequence>MEVCKDLGTKLGSENFVSVCEVCAFIARYSVNLIILLLLIAGILYLVAQLEKSEIKCAETTIEQGKDFSDNDINLEACKSDQGNQRLQKSLFKPRNKSFPQPKQSSISREEESTCSSLEGEKNKIRVEHYRETDWKEELLIYRSCLKKSKGASFKTTKMENLLTE</sequence>
<name>A0AAD1UAT1_EUPCR</name>
<evidence type="ECO:0000313" key="4">
    <source>
        <dbReference type="Proteomes" id="UP001295684"/>
    </source>
</evidence>
<evidence type="ECO:0000256" key="2">
    <source>
        <dbReference type="SAM" id="Phobius"/>
    </source>
</evidence>
<keyword evidence="2" id="KW-0472">Membrane</keyword>
<keyword evidence="2" id="KW-1133">Transmembrane helix</keyword>
<evidence type="ECO:0000313" key="3">
    <source>
        <dbReference type="EMBL" id="CAI2363847.1"/>
    </source>
</evidence>
<comment type="caution">
    <text evidence="3">The sequence shown here is derived from an EMBL/GenBank/DDBJ whole genome shotgun (WGS) entry which is preliminary data.</text>
</comment>
<evidence type="ECO:0000256" key="1">
    <source>
        <dbReference type="SAM" id="MobiDB-lite"/>
    </source>
</evidence>
<dbReference type="EMBL" id="CAMPGE010004997">
    <property type="protein sequence ID" value="CAI2363847.1"/>
    <property type="molecule type" value="Genomic_DNA"/>
</dbReference>
<feature type="compositionally biased region" description="Polar residues" evidence="1">
    <location>
        <begin position="98"/>
        <end position="107"/>
    </location>
</feature>